<dbReference type="PROSITE" id="PS50932">
    <property type="entry name" value="HTH_LACI_2"/>
    <property type="match status" value="1"/>
</dbReference>
<keyword evidence="7" id="KW-1185">Reference proteome</keyword>
<evidence type="ECO:0000313" key="6">
    <source>
        <dbReference type="EMBL" id="MDI5966142.1"/>
    </source>
</evidence>
<evidence type="ECO:0000313" key="7">
    <source>
        <dbReference type="Proteomes" id="UP001156398"/>
    </source>
</evidence>
<evidence type="ECO:0000256" key="3">
    <source>
        <dbReference type="ARBA" id="ARBA00023163"/>
    </source>
</evidence>
<feature type="region of interest" description="Disordered" evidence="4">
    <location>
        <begin position="125"/>
        <end position="202"/>
    </location>
</feature>
<accession>A0ABT6W5W6</accession>
<dbReference type="PROSITE" id="PS00356">
    <property type="entry name" value="HTH_LACI_1"/>
    <property type="match status" value="1"/>
</dbReference>
<dbReference type="SMART" id="SM00354">
    <property type="entry name" value="HTH_LACI"/>
    <property type="match status" value="1"/>
</dbReference>
<dbReference type="Proteomes" id="UP001156398">
    <property type="component" value="Unassembled WGS sequence"/>
</dbReference>
<reference evidence="6 7" key="1">
    <citation type="submission" date="2023-05" db="EMBL/GenBank/DDBJ databases">
        <title>Streptantibioticus silvisoli sp. nov., acidotolerant actinomycetes 1 from pine litter.</title>
        <authorList>
            <person name="Swiecimska M."/>
            <person name="Golinska P."/>
            <person name="Sangal V."/>
            <person name="Wachnowicz B."/>
            <person name="Goodfellow M."/>
        </authorList>
    </citation>
    <scope>NUCLEOTIDE SEQUENCE [LARGE SCALE GENOMIC DNA]</scope>
    <source>
        <strain evidence="6 7">SL54</strain>
    </source>
</reference>
<dbReference type="Gene3D" id="1.10.260.40">
    <property type="entry name" value="lambda repressor-like DNA-binding domains"/>
    <property type="match status" value="1"/>
</dbReference>
<evidence type="ECO:0000256" key="4">
    <source>
        <dbReference type="SAM" id="MobiDB-lite"/>
    </source>
</evidence>
<dbReference type="Pfam" id="PF00356">
    <property type="entry name" value="LacI"/>
    <property type="match status" value="1"/>
</dbReference>
<comment type="caution">
    <text evidence="6">The sequence shown here is derived from an EMBL/GenBank/DDBJ whole genome shotgun (WGS) entry which is preliminary data.</text>
</comment>
<dbReference type="SUPFAM" id="SSF47413">
    <property type="entry name" value="lambda repressor-like DNA-binding domains"/>
    <property type="match status" value="1"/>
</dbReference>
<feature type="compositionally biased region" description="Low complexity" evidence="4">
    <location>
        <begin position="153"/>
        <end position="166"/>
    </location>
</feature>
<organism evidence="6 7">
    <name type="scientific">Streptantibioticus silvisoli</name>
    <dbReference type="NCBI Taxonomy" id="2705255"/>
    <lineage>
        <taxon>Bacteria</taxon>
        <taxon>Bacillati</taxon>
        <taxon>Actinomycetota</taxon>
        <taxon>Actinomycetes</taxon>
        <taxon>Kitasatosporales</taxon>
        <taxon>Streptomycetaceae</taxon>
        <taxon>Streptantibioticus</taxon>
    </lineage>
</organism>
<dbReference type="PANTHER" id="PTHR30146:SF148">
    <property type="entry name" value="HTH-TYPE TRANSCRIPTIONAL REPRESSOR PURR-RELATED"/>
    <property type="match status" value="1"/>
</dbReference>
<evidence type="ECO:0000259" key="5">
    <source>
        <dbReference type="PROSITE" id="PS50932"/>
    </source>
</evidence>
<dbReference type="EMBL" id="JAAGKO020000046">
    <property type="protein sequence ID" value="MDI5966142.1"/>
    <property type="molecule type" value="Genomic_DNA"/>
</dbReference>
<protein>
    <submittedName>
        <fullName evidence="6">LacI family DNA-binding transcriptional regulator</fullName>
    </submittedName>
</protein>
<keyword evidence="3" id="KW-0804">Transcription</keyword>
<keyword evidence="2 6" id="KW-0238">DNA-binding</keyword>
<dbReference type="RefSeq" id="WP_271325471.1">
    <property type="nucleotide sequence ID" value="NZ_JAAGKO020000046.1"/>
</dbReference>
<dbReference type="GO" id="GO:0003677">
    <property type="term" value="F:DNA binding"/>
    <property type="evidence" value="ECO:0007669"/>
    <property type="project" value="UniProtKB-KW"/>
</dbReference>
<feature type="compositionally biased region" description="Pro residues" evidence="4">
    <location>
        <begin position="170"/>
        <end position="188"/>
    </location>
</feature>
<dbReference type="InterPro" id="IPR010982">
    <property type="entry name" value="Lambda_DNA-bd_dom_sf"/>
</dbReference>
<name>A0ABT6W5W6_9ACTN</name>
<sequence length="202" mass="20918">MPTVYEVAALAGVSTASVSRVLAGNDRVRLETRPETRTKVLAAVAELGHLPSAAAQNLANLGLCFPDPVGDQDIVESDAMYWYDEVIRGMERAARRSGFAVLIAAGHADDDRDTLSMVVGRCGTGGARAHGGQRDAGAPGRPDAGGPRPPAPATGTRSPTRSSAGRCPHRCPPPRCPTATPPSPSPPRPARRSGGSRARGGR</sequence>
<dbReference type="PANTHER" id="PTHR30146">
    <property type="entry name" value="LACI-RELATED TRANSCRIPTIONAL REPRESSOR"/>
    <property type="match status" value="1"/>
</dbReference>
<feature type="compositionally biased region" description="Low complexity" evidence="4">
    <location>
        <begin position="135"/>
        <end position="146"/>
    </location>
</feature>
<proteinExistence type="predicted"/>
<feature type="domain" description="HTH lacI-type" evidence="5">
    <location>
        <begin position="2"/>
        <end position="60"/>
    </location>
</feature>
<dbReference type="CDD" id="cd01392">
    <property type="entry name" value="HTH_LacI"/>
    <property type="match status" value="1"/>
</dbReference>
<evidence type="ECO:0000256" key="1">
    <source>
        <dbReference type="ARBA" id="ARBA00023015"/>
    </source>
</evidence>
<gene>
    <name evidence="6" type="ORF">POF43_026000</name>
</gene>
<keyword evidence="1" id="KW-0805">Transcription regulation</keyword>
<dbReference type="InterPro" id="IPR000843">
    <property type="entry name" value="HTH_LacI"/>
</dbReference>
<evidence type="ECO:0000256" key="2">
    <source>
        <dbReference type="ARBA" id="ARBA00023125"/>
    </source>
</evidence>